<evidence type="ECO:0000313" key="15">
    <source>
        <dbReference type="Proteomes" id="UP001165740"/>
    </source>
</evidence>
<dbReference type="RefSeq" id="XP_055890690.1">
    <property type="nucleotide sequence ID" value="XM_056034715.1"/>
</dbReference>
<dbReference type="InterPro" id="IPR041134">
    <property type="entry name" value="Vault_2"/>
</dbReference>
<sequence>MSDFVRIHPYQFVHVLDLNTNIVHLVEGPKTLMLQSHEKLVAGPLPMIVIPPGHYCIVNDPIRSYSPGGKCDLDLGQTKVKFHGEAFPLYPGEYLAAAPNYIKGSGDYSSAIKPLPVVKANHAIRLDAIIDHKDEDGIWRKAGDIWQLKGPLTYKPKPEVRIKEIIEPKIIKSGQVIKLRATQDTEDSFGNFRVTGEEWLVKEPGAYLPGVFEEVVSIEDVMTLTQDVGLHLKATQTLTDLTGKKRQAGEEWLLTSDVSTEYSTQVGVEVVQTIKKTVLKKGQYAVILNPIDKQGRPQYGQKELRVGLSSFFLHPGESLEDNKINSAYVLSENDSIILQALENLDDVVDGKKLNRKTGDIWLIKGPLNYIPPVNVKIIKQRKTIPLSKNEGVYVQDKHNGKVRLVMGPCALLLKATEDLWQKELSDEVEQLLSNGGGLGSGDIRKLAYYEQSIDPSILKGRDKTRVVTYRCPSNTAVQIYDYKKKTARVIFGPDLVVLGPHENFNVLSLSAGKPKKENALKSLCLMLGPDFISDIIEVETSDHARLRLQLSFNNHFEVNKNEETSSQKIFAVPDFIGFACRQIGSRIRASVALTSFDSFHRYSAKIINTAVFGNDSQGNPATVLKFHVNNLVVSSIDIQSIEPVDVKMRDSLSKSVQLAIEISTKSIEASASHEAKREEQIAKGQLERQILKTEKESEKERAKLYELRALASAVESTGQAKAEAQAQAEKLLIESHSQIEIARLKAEAAEIEHDALLSSQNLIRSQEIDFKKKQNSLYVSKEKAYAALEVRKFTEMVSALGAQTLAAMANAGPNNQLNLLQSLGLESVLLTDGNSPINLFTTAVELVGQQSEQNC</sequence>
<dbReference type="Pfam" id="PF11978">
    <property type="entry name" value="MVP_shoulder"/>
    <property type="match status" value="1"/>
</dbReference>
<evidence type="ECO:0000256" key="7">
    <source>
        <dbReference type="ARBA" id="ARBA00023274"/>
    </source>
</evidence>
<evidence type="ECO:0000259" key="11">
    <source>
        <dbReference type="Pfam" id="PF11978"/>
    </source>
</evidence>
<dbReference type="FunFam" id="2.30.30.560:FF:000001">
    <property type="entry name" value="major vault protein-like"/>
    <property type="match status" value="1"/>
</dbReference>
<comment type="subcellular location">
    <subcellularLocation>
        <location evidence="2 8">Cytoplasm</location>
    </subcellularLocation>
    <subcellularLocation>
        <location evidence="1">Nucleus</location>
    </subcellularLocation>
</comment>
<feature type="repeat" description="MVP" evidence="8">
    <location>
        <begin position="120"/>
        <end position="172"/>
    </location>
</feature>
<feature type="domain" description="Major vault protein repeat" evidence="10">
    <location>
        <begin position="170"/>
        <end position="210"/>
    </location>
</feature>
<dbReference type="InterPro" id="IPR021870">
    <property type="entry name" value="MVP_shoulder"/>
</dbReference>
<feature type="repeat" description="MVP" evidence="8">
    <location>
        <begin position="173"/>
        <end position="225"/>
    </location>
</feature>
<dbReference type="GO" id="GO:0005634">
    <property type="term" value="C:nucleus"/>
    <property type="evidence" value="ECO:0007669"/>
    <property type="project" value="UniProtKB-SubCell"/>
</dbReference>
<dbReference type="PANTHER" id="PTHR14165">
    <property type="entry name" value="MAJOR VAULT PROTEIN"/>
    <property type="match status" value="1"/>
</dbReference>
<feature type="domain" description="Major vault protein repeat" evidence="10">
    <location>
        <begin position="224"/>
        <end position="254"/>
    </location>
</feature>
<evidence type="ECO:0000256" key="1">
    <source>
        <dbReference type="ARBA" id="ARBA00004123"/>
    </source>
</evidence>
<feature type="coiled-coil region" evidence="9">
    <location>
        <begin position="676"/>
        <end position="708"/>
    </location>
</feature>
<feature type="domain" description="Major vault protein repeat" evidence="14">
    <location>
        <begin position="384"/>
        <end position="435"/>
    </location>
</feature>
<feature type="repeat" description="MVP" evidence="8">
    <location>
        <begin position="282"/>
        <end position="331"/>
    </location>
</feature>
<reference evidence="16" key="1">
    <citation type="submission" date="2025-08" db="UniProtKB">
        <authorList>
            <consortium name="RefSeq"/>
        </authorList>
    </citation>
    <scope>IDENTIFICATION</scope>
</reference>
<gene>
    <name evidence="16" type="primary">LOC106070979</name>
</gene>
<evidence type="ECO:0000259" key="10">
    <source>
        <dbReference type="Pfam" id="PF01505"/>
    </source>
</evidence>
<feature type="repeat" description="MVP" evidence="8">
    <location>
        <begin position="226"/>
        <end position="280"/>
    </location>
</feature>
<feature type="domain" description="Major vault protein repeat" evidence="12">
    <location>
        <begin position="47"/>
        <end position="96"/>
    </location>
</feature>
<keyword evidence="6" id="KW-0539">Nucleus</keyword>
<dbReference type="Gene3D" id="2.30.30.550">
    <property type="entry name" value="Major Vault Protein repeat"/>
    <property type="match status" value="4"/>
</dbReference>
<evidence type="ECO:0000256" key="8">
    <source>
        <dbReference type="PROSITE-ProRule" id="PRU00571"/>
    </source>
</evidence>
<evidence type="ECO:0000256" key="3">
    <source>
        <dbReference type="ARBA" id="ARBA00018296"/>
    </source>
</evidence>
<dbReference type="InterPro" id="IPR039059">
    <property type="entry name" value="MVP"/>
</dbReference>
<dbReference type="CDD" id="cd08825">
    <property type="entry name" value="MVP_shoulder"/>
    <property type="match status" value="1"/>
</dbReference>
<keyword evidence="5" id="KW-0677">Repeat</keyword>
<dbReference type="InterPro" id="IPR041136">
    <property type="entry name" value="Vault_4"/>
</dbReference>
<protein>
    <recommendedName>
        <fullName evidence="3">Major vault protein</fullName>
    </recommendedName>
</protein>
<feature type="domain" description="Major vault protein shoulder" evidence="11">
    <location>
        <begin position="528"/>
        <end position="645"/>
    </location>
</feature>
<dbReference type="PROSITE" id="PS51224">
    <property type="entry name" value="MVP"/>
    <property type="match status" value="5"/>
</dbReference>
<dbReference type="Gene3D" id="6.10.250.720">
    <property type="match status" value="1"/>
</dbReference>
<dbReference type="InterPro" id="IPR040989">
    <property type="entry name" value="Vault_3"/>
</dbReference>
<dbReference type="Pfam" id="PF17795">
    <property type="entry name" value="Vault_3"/>
    <property type="match status" value="1"/>
</dbReference>
<evidence type="ECO:0000256" key="4">
    <source>
        <dbReference type="ARBA" id="ARBA00022490"/>
    </source>
</evidence>
<accession>A0A9W3AU01</accession>
<evidence type="ECO:0000256" key="6">
    <source>
        <dbReference type="ARBA" id="ARBA00023242"/>
    </source>
</evidence>
<dbReference type="Pfam" id="PF17794">
    <property type="entry name" value="Vault_2"/>
    <property type="match status" value="1"/>
</dbReference>
<keyword evidence="9" id="KW-0175">Coiled coil</keyword>
<dbReference type="Pfam" id="PF01505">
    <property type="entry name" value="Vault"/>
    <property type="match status" value="4"/>
</dbReference>
<dbReference type="FunFam" id="2.30.30.550:FF:000001">
    <property type="entry name" value="major vault protein-like"/>
    <property type="match status" value="2"/>
</dbReference>
<feature type="domain" description="Major vault protein repeat" evidence="10">
    <location>
        <begin position="328"/>
        <end position="372"/>
    </location>
</feature>
<evidence type="ECO:0000256" key="5">
    <source>
        <dbReference type="ARBA" id="ARBA00022737"/>
    </source>
</evidence>
<dbReference type="InterPro" id="IPR002499">
    <property type="entry name" value="Vault_N"/>
</dbReference>
<feature type="domain" description="Major vault protein repeat" evidence="10">
    <location>
        <begin position="117"/>
        <end position="156"/>
    </location>
</feature>
<keyword evidence="4 8" id="KW-0963">Cytoplasm</keyword>
<organism evidence="15 16">
    <name type="scientific">Biomphalaria glabrata</name>
    <name type="common">Bloodfluke planorb</name>
    <name type="synonym">Freshwater snail</name>
    <dbReference type="NCBI Taxonomy" id="6526"/>
    <lineage>
        <taxon>Eukaryota</taxon>
        <taxon>Metazoa</taxon>
        <taxon>Spiralia</taxon>
        <taxon>Lophotrochozoa</taxon>
        <taxon>Mollusca</taxon>
        <taxon>Gastropoda</taxon>
        <taxon>Heterobranchia</taxon>
        <taxon>Euthyneura</taxon>
        <taxon>Panpulmonata</taxon>
        <taxon>Hygrophila</taxon>
        <taxon>Lymnaeoidea</taxon>
        <taxon>Planorbidae</taxon>
        <taxon>Biomphalaria</taxon>
    </lineage>
</organism>
<evidence type="ECO:0000259" key="13">
    <source>
        <dbReference type="Pfam" id="PF17795"/>
    </source>
</evidence>
<dbReference type="OMA" id="IRKMAYF"/>
<name>A0A9W3AU01_BIOGL</name>
<dbReference type="Gene3D" id="6.20.380.10">
    <property type="match status" value="1"/>
</dbReference>
<proteinExistence type="predicted"/>
<evidence type="ECO:0000259" key="14">
    <source>
        <dbReference type="Pfam" id="PF17796"/>
    </source>
</evidence>
<evidence type="ECO:0000259" key="12">
    <source>
        <dbReference type="Pfam" id="PF17794"/>
    </source>
</evidence>
<feature type="domain" description="Major vault protein repeat" evidence="13">
    <location>
        <begin position="466"/>
        <end position="527"/>
    </location>
</feature>
<dbReference type="InterPro" id="IPR036013">
    <property type="entry name" value="Band_7/SPFH_dom_sf"/>
</dbReference>
<evidence type="ECO:0000256" key="9">
    <source>
        <dbReference type="SAM" id="Coils"/>
    </source>
</evidence>
<dbReference type="GO" id="GO:1990904">
    <property type="term" value="C:ribonucleoprotein complex"/>
    <property type="evidence" value="ECO:0007669"/>
    <property type="project" value="UniProtKB-UniRule"/>
</dbReference>
<dbReference type="GeneID" id="106070979"/>
<dbReference type="AlphaFoldDB" id="A0A9W3AU01"/>
<evidence type="ECO:0000256" key="2">
    <source>
        <dbReference type="ARBA" id="ARBA00004496"/>
    </source>
</evidence>
<dbReference type="FunFam" id="3.30.479.30:FF:000010">
    <property type="entry name" value="major vault protein-like"/>
    <property type="match status" value="1"/>
</dbReference>
<dbReference type="PANTHER" id="PTHR14165:SF16">
    <property type="entry name" value="MAJOR VAULT PROTEIN"/>
    <property type="match status" value="1"/>
</dbReference>
<dbReference type="Gene3D" id="2.30.30.570">
    <property type="match status" value="2"/>
</dbReference>
<dbReference type="GO" id="GO:0005737">
    <property type="term" value="C:cytoplasm"/>
    <property type="evidence" value="ECO:0007669"/>
    <property type="project" value="UniProtKB-SubCell"/>
</dbReference>
<dbReference type="FunFam" id="2.30.30.570:FF:000001">
    <property type="entry name" value="major vault protein-like"/>
    <property type="match status" value="1"/>
</dbReference>
<keyword evidence="7 8" id="KW-0687">Ribonucleoprotein</keyword>
<dbReference type="InterPro" id="IPR043023">
    <property type="entry name" value="MVP_rep_sf"/>
</dbReference>
<evidence type="ECO:0000313" key="16">
    <source>
        <dbReference type="RefSeq" id="XP_055890690.1"/>
    </source>
</evidence>
<dbReference type="InterPro" id="IPR041139">
    <property type="entry name" value="MVP_rep_dom"/>
</dbReference>
<dbReference type="OrthoDB" id="6125719at2759"/>
<dbReference type="InterPro" id="IPR043179">
    <property type="entry name" value="Vault_2_sf"/>
</dbReference>
<dbReference type="Proteomes" id="UP001165740">
    <property type="component" value="Chromosome 1"/>
</dbReference>
<keyword evidence="15" id="KW-1185">Reference proteome</keyword>
<dbReference type="Gene3D" id="3.30.479.30">
    <property type="entry name" value="Band 7 domain"/>
    <property type="match status" value="1"/>
</dbReference>
<dbReference type="Gene3D" id="2.30.30.620">
    <property type="match status" value="1"/>
</dbReference>
<dbReference type="Pfam" id="PF17796">
    <property type="entry name" value="Vault_4"/>
    <property type="match status" value="1"/>
</dbReference>
<feature type="repeat" description="MVP" evidence="8">
    <location>
        <begin position="332"/>
        <end position="387"/>
    </location>
</feature>
<dbReference type="Gene3D" id="2.30.30.560">
    <property type="match status" value="2"/>
</dbReference>